<feature type="compositionally biased region" description="Polar residues" evidence="2">
    <location>
        <begin position="220"/>
        <end position="242"/>
    </location>
</feature>
<evidence type="ECO:0000256" key="1">
    <source>
        <dbReference type="SAM" id="Coils"/>
    </source>
</evidence>
<feature type="region of interest" description="Disordered" evidence="2">
    <location>
        <begin position="162"/>
        <end position="242"/>
    </location>
</feature>
<dbReference type="AlphaFoldDB" id="A0A640KKZ2"/>
<dbReference type="VEuPathDB" id="TriTrypDB:LtaPh_2706100"/>
<dbReference type="OrthoDB" id="265282at2759"/>
<feature type="region of interest" description="Disordered" evidence="2">
    <location>
        <begin position="882"/>
        <end position="934"/>
    </location>
</feature>
<keyword evidence="1" id="KW-0175">Coiled coil</keyword>
<dbReference type="Proteomes" id="UP000419144">
    <property type="component" value="Unassembled WGS sequence"/>
</dbReference>
<comment type="caution">
    <text evidence="3">The sequence shown here is derived from an EMBL/GenBank/DDBJ whole genome shotgun (WGS) entry which is preliminary data.</text>
</comment>
<evidence type="ECO:0000256" key="2">
    <source>
        <dbReference type="SAM" id="MobiDB-lite"/>
    </source>
</evidence>
<feature type="compositionally biased region" description="Polar residues" evidence="2">
    <location>
        <begin position="66"/>
        <end position="89"/>
    </location>
</feature>
<feature type="region of interest" description="Disordered" evidence="2">
    <location>
        <begin position="265"/>
        <end position="290"/>
    </location>
</feature>
<protein>
    <submittedName>
        <fullName evidence="3">Uncharacterized protein</fullName>
    </submittedName>
</protein>
<feature type="coiled-coil region" evidence="1">
    <location>
        <begin position="529"/>
        <end position="556"/>
    </location>
</feature>
<evidence type="ECO:0000313" key="3">
    <source>
        <dbReference type="EMBL" id="GET89705.1"/>
    </source>
</evidence>
<feature type="compositionally biased region" description="Polar residues" evidence="2">
    <location>
        <begin position="177"/>
        <end position="186"/>
    </location>
</feature>
<feature type="compositionally biased region" description="Low complexity" evidence="2">
    <location>
        <begin position="891"/>
        <end position="904"/>
    </location>
</feature>
<organism evidence="3 4">
    <name type="scientific">Leishmania tarentolae</name>
    <name type="common">Sauroleishmania tarentolae</name>
    <dbReference type="NCBI Taxonomy" id="5689"/>
    <lineage>
        <taxon>Eukaryota</taxon>
        <taxon>Discoba</taxon>
        <taxon>Euglenozoa</taxon>
        <taxon>Kinetoplastea</taxon>
        <taxon>Metakinetoplastina</taxon>
        <taxon>Trypanosomatida</taxon>
        <taxon>Trypanosomatidae</taxon>
        <taxon>Leishmaniinae</taxon>
        <taxon>Leishmania</taxon>
        <taxon>lizard Leishmania</taxon>
    </lineage>
</organism>
<keyword evidence="4" id="KW-1185">Reference proteome</keyword>
<feature type="compositionally biased region" description="Basic and acidic residues" evidence="2">
    <location>
        <begin position="822"/>
        <end position="841"/>
    </location>
</feature>
<gene>
    <name evidence="3" type="ORF">LtaPh_2706100</name>
</gene>
<reference evidence="3" key="1">
    <citation type="submission" date="2019-11" db="EMBL/GenBank/DDBJ databases">
        <title>Leishmania tarentolae CDS.</title>
        <authorList>
            <person name="Goto Y."/>
            <person name="Yamagishi J."/>
        </authorList>
    </citation>
    <scope>NUCLEOTIDE SEQUENCE [LARGE SCALE GENOMIC DNA]</scope>
    <source>
        <strain evidence="3">Parrot Tar II</strain>
    </source>
</reference>
<feature type="region of interest" description="Disordered" evidence="2">
    <location>
        <begin position="1"/>
        <end position="94"/>
    </location>
</feature>
<accession>A0A640KKZ2</accession>
<name>A0A640KKZ2_LEITA</name>
<feature type="region of interest" description="Disordered" evidence="2">
    <location>
        <begin position="121"/>
        <end position="143"/>
    </location>
</feature>
<proteinExistence type="predicted"/>
<feature type="compositionally biased region" description="Polar residues" evidence="2">
    <location>
        <begin position="906"/>
        <end position="921"/>
    </location>
</feature>
<dbReference type="EMBL" id="BLBS01000037">
    <property type="protein sequence ID" value="GET89705.1"/>
    <property type="molecule type" value="Genomic_DNA"/>
</dbReference>
<evidence type="ECO:0000313" key="4">
    <source>
        <dbReference type="Proteomes" id="UP000419144"/>
    </source>
</evidence>
<sequence>MAMEEKASQKPLSSPLSDSVELDSFPTPTQPCSTGWLDAVRGTCPSAPPSATPAPFCSNARAEVPQHTSSTARKESAQTSNKNEQTPTASRHAAEATMMGSPIPVDSDYSDTHIQQLVSRVTTKTRSDHHTTSPGAGRCPVATPAPIQEKVFRSASASSLQSRSDCFPLGSAPQPMPANSTVTDTLPSPVAFQRSPFGESDLTETNAPTRSKVHTDDDTATFTGDSLQRQVPQPPTAYSSALMQALSRTEGAAAMRSPWALATQRGGSSAHYSDSDIGKGSSGDNPPDIYVEGMRAKVAKQQWVALEKARQEVLEEARRRRDCPFAPQVSSYAARIRRPASLRPENRFNAEIIRRKQWLARRQKEEVERELKSCTFRPLILRTAQLDPAVMESPRKVTNVFSDLYEEAGIRRAFERDVKPKLVHQMEERCHHSPVRMAPAQLVEVVERLCARGVVRGGVGARQKKDSADLAPYESEARSGECVGMQSEEHHPTLSTETQRIVAAKVTSGERDTNIVKQLYRHADQDVVRHHLKRELDREQARLAQAEQAVELAHDRKQLQQEYYRALLGAKFHALAHHVACTQNCAYRATAPQSVVQLAHAALEILSTDETEELLGAVEHCGRRKLREGEFVSVVLQYLAEKQVTPVQSALLHNAPPPPPSTRAAVSAATLKRADSAGGIVISAESSPAGLPRVKREKPDPEVIEQVRARRARELAEWKKENQRQRAIADGVLVEGPEYTFQPAPRRLIPYACRPDVTVPVTSTKSEKLRRAYVSARMQDNTRALAVDSVVPAVSAHVLTASRAIAREVFARGPPDRTPSSMRERSQSAAARFEKPAEQDRSAASPAPTTTKPAAVSPASSNCSSAEAVRTLSASLAGRNDIAAPAPRTDSPASAPAGQSALAAHQPSSLSGGPASTSVGHSSRLARLPTSANSCQRRCNSLAATPSLVEQIVHSSPEDRARLGRELLLRQVREHQRRSGVLD</sequence>
<feature type="compositionally biased region" description="Low complexity" evidence="2">
    <location>
        <begin position="842"/>
        <end position="861"/>
    </location>
</feature>
<feature type="region of interest" description="Disordered" evidence="2">
    <location>
        <begin position="810"/>
        <end position="864"/>
    </location>
</feature>